<feature type="compositionally biased region" description="Pro residues" evidence="6">
    <location>
        <begin position="601"/>
        <end position="621"/>
    </location>
</feature>
<dbReference type="Pfam" id="PF00076">
    <property type="entry name" value="RRM_1"/>
    <property type="match status" value="4"/>
</dbReference>
<dbReference type="GO" id="GO:0003729">
    <property type="term" value="F:mRNA binding"/>
    <property type="evidence" value="ECO:0007669"/>
    <property type="project" value="TreeGrafter"/>
</dbReference>
<comment type="subcellular location">
    <subcellularLocation>
        <location evidence="1">Nucleus</location>
    </subcellularLocation>
</comment>
<feature type="domain" description="RRM" evidence="7">
    <location>
        <begin position="88"/>
        <end position="165"/>
    </location>
</feature>
<dbReference type="AlphaFoldDB" id="A0A8B9Z6N3"/>
<dbReference type="InterPro" id="IPR012677">
    <property type="entry name" value="Nucleotide-bd_a/b_plait_sf"/>
</dbReference>
<reference evidence="8" key="1">
    <citation type="submission" date="2025-08" db="UniProtKB">
        <authorList>
            <consortium name="Ensembl"/>
        </authorList>
    </citation>
    <scope>IDENTIFICATION</scope>
</reference>
<feature type="domain" description="RRM" evidence="7">
    <location>
        <begin position="403"/>
        <end position="503"/>
    </location>
</feature>
<dbReference type="PANTHER" id="PTHR48039">
    <property type="entry name" value="RNA-BINDING MOTIF PROTEIN 14B"/>
    <property type="match status" value="1"/>
</dbReference>
<dbReference type="Ensembl" id="ENSBJAT00000004464.1">
    <property type="protein sequence ID" value="ENSBJAP00000004351.1"/>
    <property type="gene ID" value="ENSBJAG00000003136.1"/>
</dbReference>
<feature type="compositionally biased region" description="Polar residues" evidence="6">
    <location>
        <begin position="197"/>
        <end position="210"/>
    </location>
</feature>
<evidence type="ECO:0000256" key="3">
    <source>
        <dbReference type="ARBA" id="ARBA00022884"/>
    </source>
</evidence>
<evidence type="ECO:0000259" key="7">
    <source>
        <dbReference type="PROSITE" id="PS50102"/>
    </source>
</evidence>
<dbReference type="InterPro" id="IPR035979">
    <property type="entry name" value="RBD_domain_sf"/>
</dbReference>
<dbReference type="Proteomes" id="UP000694555">
    <property type="component" value="Unplaced"/>
</dbReference>
<keyword evidence="4" id="KW-0539">Nucleus</keyword>
<evidence type="ECO:0000256" key="1">
    <source>
        <dbReference type="ARBA" id="ARBA00004123"/>
    </source>
</evidence>
<evidence type="ECO:0000313" key="8">
    <source>
        <dbReference type="Ensembl" id="ENSBJAP00000004351.1"/>
    </source>
</evidence>
<sequence length="621" mass="67870">RAAGPHCSPSLPPGTKTCRGFGYVTFSLPEDAQRALQEATTLGGRRLNVTLARQRPREGRKKPQREKEKEEEAAAGEPKKPRAASRKARLIVRNLSFKCSEDDLRSLFSPFGTVLEVNIPRKPDGKMRGFAFVQLRNMLEAAKALRGMNMKEIKGRPVAVDWAVAKDKYRATQGSQPDSEGPNPPSQHSSGGRGGSPPQTWTRAGPSSSGEHWVSWRAERGGPLSATLVDLGPGGCRGGGLSPMAALNGPPSPNRRNLSFDTEEEALGEMLQQFGDLKYVRVVLHPDTEHSKGCAFAQFLTQEAAQKCLQAAQEESEGGGLRLDGRLLRIDPAVSREEAHKLRGQKAKKPTGTRNLYLAREGLIRAGTKAAEGVSDADMAKRARFEELKYQKLRDQNIFVSRTRLCIHNLPKAVDSARLRRLLLQVAGGGKAMHIKECRVMRELQGKGQSLGYAFVEFGEHEQALAALRSINNNPRLFGAQKRPIVEFSLEDRRKLKLKEQRAQRSLLKLKPKPAEKEPAAAGAAEPAEPPKKHQGRKKPLSKGSEAPAMPWSGFRTEAQVERVELPDGTTRKKVLALPSHRGPKIRYGAGRGGNDRHSLLPPPSASPQGPSPLVPPTPGC</sequence>
<evidence type="ECO:0000256" key="4">
    <source>
        <dbReference type="ARBA" id="ARBA00023242"/>
    </source>
</evidence>
<evidence type="ECO:0000256" key="5">
    <source>
        <dbReference type="PROSITE-ProRule" id="PRU00176"/>
    </source>
</evidence>
<dbReference type="GO" id="GO:0005730">
    <property type="term" value="C:nucleolus"/>
    <property type="evidence" value="ECO:0007669"/>
    <property type="project" value="TreeGrafter"/>
</dbReference>
<dbReference type="FunFam" id="3.30.70.330:FF:000340">
    <property type="entry name" value="RNA-binding motif protein 28"/>
    <property type="match status" value="1"/>
</dbReference>
<dbReference type="PANTHER" id="PTHR48039:SF5">
    <property type="entry name" value="RNA-BINDING PROTEIN 28"/>
    <property type="match status" value="1"/>
</dbReference>
<keyword evidence="3 5" id="KW-0694">RNA-binding</keyword>
<proteinExistence type="predicted"/>
<organism evidence="8 9">
    <name type="scientific">Buteo japonicus</name>
    <dbReference type="NCBI Taxonomy" id="224669"/>
    <lineage>
        <taxon>Eukaryota</taxon>
        <taxon>Metazoa</taxon>
        <taxon>Chordata</taxon>
        <taxon>Craniata</taxon>
        <taxon>Vertebrata</taxon>
        <taxon>Euteleostomi</taxon>
        <taxon>Archelosauria</taxon>
        <taxon>Archosauria</taxon>
        <taxon>Dinosauria</taxon>
        <taxon>Saurischia</taxon>
        <taxon>Theropoda</taxon>
        <taxon>Coelurosauria</taxon>
        <taxon>Aves</taxon>
        <taxon>Neognathae</taxon>
        <taxon>Neoaves</taxon>
        <taxon>Telluraves</taxon>
        <taxon>Accipitrimorphae</taxon>
        <taxon>Accipitriformes</taxon>
        <taxon>Accipitridae</taxon>
        <taxon>Accipitrinae</taxon>
        <taxon>Buteo</taxon>
    </lineage>
</organism>
<evidence type="ECO:0000313" key="9">
    <source>
        <dbReference type="Proteomes" id="UP000694555"/>
    </source>
</evidence>
<dbReference type="Gene3D" id="3.30.70.330">
    <property type="match status" value="4"/>
</dbReference>
<dbReference type="CDD" id="cd12416">
    <property type="entry name" value="RRM4_RBM28_like"/>
    <property type="match status" value="1"/>
</dbReference>
<dbReference type="InterPro" id="IPR051945">
    <property type="entry name" value="RRM_MRD1_RNA_proc_ribogen"/>
</dbReference>
<feature type="compositionally biased region" description="Basic and acidic residues" evidence="6">
    <location>
        <begin position="65"/>
        <end position="80"/>
    </location>
</feature>
<feature type="region of interest" description="Disordered" evidence="6">
    <location>
        <begin position="39"/>
        <end position="86"/>
    </location>
</feature>
<dbReference type="SUPFAM" id="SSF54928">
    <property type="entry name" value="RNA-binding domain, RBD"/>
    <property type="match status" value="4"/>
</dbReference>
<dbReference type="CDD" id="cd12415">
    <property type="entry name" value="RRM3_RBM28_like"/>
    <property type="match status" value="1"/>
</dbReference>
<keyword evidence="9" id="KW-1185">Reference proteome</keyword>
<feature type="domain" description="RRM" evidence="7">
    <location>
        <begin position="257"/>
        <end position="335"/>
    </location>
</feature>
<evidence type="ECO:0000256" key="2">
    <source>
        <dbReference type="ARBA" id="ARBA00022737"/>
    </source>
</evidence>
<feature type="region of interest" description="Disordered" evidence="6">
    <location>
        <begin position="503"/>
        <end position="621"/>
    </location>
</feature>
<feature type="domain" description="RRM" evidence="7">
    <location>
        <begin position="19"/>
        <end position="54"/>
    </location>
</feature>
<dbReference type="SMART" id="SM00360">
    <property type="entry name" value="RRM"/>
    <property type="match status" value="3"/>
</dbReference>
<dbReference type="PROSITE" id="PS50102">
    <property type="entry name" value="RRM"/>
    <property type="match status" value="4"/>
</dbReference>
<dbReference type="FunFam" id="3.30.70.330:FF:000182">
    <property type="entry name" value="RNA-binding motif protein 28"/>
    <property type="match status" value="1"/>
</dbReference>
<dbReference type="CDD" id="cd12414">
    <property type="entry name" value="RRM2_RBM28_like"/>
    <property type="match status" value="1"/>
</dbReference>
<feature type="region of interest" description="Disordered" evidence="6">
    <location>
        <begin position="169"/>
        <end position="212"/>
    </location>
</feature>
<protein>
    <submittedName>
        <fullName evidence="8">RNA binding motif protein 28</fullName>
    </submittedName>
</protein>
<dbReference type="InterPro" id="IPR000504">
    <property type="entry name" value="RRM_dom"/>
</dbReference>
<name>A0A8B9Z6N3_9AVES</name>
<keyword evidence="2" id="KW-0677">Repeat</keyword>
<evidence type="ECO:0000256" key="6">
    <source>
        <dbReference type="SAM" id="MobiDB-lite"/>
    </source>
</evidence>
<accession>A0A8B9Z6N3</accession>
<reference evidence="8" key="2">
    <citation type="submission" date="2025-09" db="UniProtKB">
        <authorList>
            <consortium name="Ensembl"/>
        </authorList>
    </citation>
    <scope>IDENTIFICATION</scope>
</reference>